<evidence type="ECO:0000259" key="2">
    <source>
        <dbReference type="Pfam" id="PF00248"/>
    </source>
</evidence>
<evidence type="ECO:0000256" key="1">
    <source>
        <dbReference type="ARBA" id="ARBA00023002"/>
    </source>
</evidence>
<dbReference type="OrthoDB" id="37537at2759"/>
<accession>A0A1E1L3M7</accession>
<dbReference type="SUPFAM" id="SSF51430">
    <property type="entry name" value="NAD(P)-linked oxidoreductase"/>
    <property type="match status" value="1"/>
</dbReference>
<dbReference type="CDD" id="cd19077">
    <property type="entry name" value="AKR_AKR8A1-2"/>
    <property type="match status" value="1"/>
</dbReference>
<dbReference type="Pfam" id="PF00248">
    <property type="entry name" value="Aldo_ket_red"/>
    <property type="match status" value="1"/>
</dbReference>
<dbReference type="Gene3D" id="3.20.20.100">
    <property type="entry name" value="NADP-dependent oxidoreductase domain"/>
    <property type="match status" value="1"/>
</dbReference>
<dbReference type="PANTHER" id="PTHR43625">
    <property type="entry name" value="AFLATOXIN B1 ALDEHYDE REDUCTASE"/>
    <property type="match status" value="1"/>
</dbReference>
<dbReference type="InterPro" id="IPR050791">
    <property type="entry name" value="Aldo-Keto_reductase"/>
</dbReference>
<dbReference type="EMBL" id="FJUX01000073">
    <property type="protein sequence ID" value="CZT05040.1"/>
    <property type="molecule type" value="Genomic_DNA"/>
</dbReference>
<dbReference type="PANTHER" id="PTHR43625:SF78">
    <property type="entry name" value="PYRIDOXAL REDUCTASE-RELATED"/>
    <property type="match status" value="1"/>
</dbReference>
<evidence type="ECO:0000313" key="4">
    <source>
        <dbReference type="Proteomes" id="UP000178912"/>
    </source>
</evidence>
<dbReference type="GO" id="GO:0005737">
    <property type="term" value="C:cytoplasm"/>
    <property type="evidence" value="ECO:0007669"/>
    <property type="project" value="TreeGrafter"/>
</dbReference>
<proteinExistence type="predicted"/>
<keyword evidence="4" id="KW-1185">Reference proteome</keyword>
<dbReference type="InterPro" id="IPR023210">
    <property type="entry name" value="NADP_OxRdtase_dom"/>
</dbReference>
<dbReference type="GO" id="GO:0016491">
    <property type="term" value="F:oxidoreductase activity"/>
    <property type="evidence" value="ECO:0007669"/>
    <property type="project" value="UniProtKB-KW"/>
</dbReference>
<sequence length="328" mass="35412">MPQIVGKEIGPIGYGLMGLTWRNEPPSEEQSFKAMRASLSAGANFWNAGEFYGTPEHNSLTLMNKYFTKYPEDAQKVVLSIKGGLVNMKPDGSPEGVRTSIENCLRLLDGKKSIDIFECARVDKNTPIETTMKALEGYVKAGKIGGIALSEVSAATVRRAAKVTKIVAVEVELSLFATDILSNGVAAACAENDIPVVAYSPVGRGFLTGEIKSADDIPEGDLRKKMPKFLPENFHKNIDLVEKLQSIAKQKGCTPAQLAVAWIRSISKKDGNPEFFPIPGASTEARVIENSKDVTLSAEDLKAIDSILSSFTPVGDRYDARGMSHAEG</sequence>
<keyword evidence="1" id="KW-0560">Oxidoreductase</keyword>
<dbReference type="Proteomes" id="UP000178912">
    <property type="component" value="Unassembled WGS sequence"/>
</dbReference>
<organism evidence="3 4">
    <name type="scientific">Rhynchosporium agropyri</name>
    <dbReference type="NCBI Taxonomy" id="914238"/>
    <lineage>
        <taxon>Eukaryota</taxon>
        <taxon>Fungi</taxon>
        <taxon>Dikarya</taxon>
        <taxon>Ascomycota</taxon>
        <taxon>Pezizomycotina</taxon>
        <taxon>Leotiomycetes</taxon>
        <taxon>Helotiales</taxon>
        <taxon>Ploettnerulaceae</taxon>
        <taxon>Rhynchosporium</taxon>
    </lineage>
</organism>
<name>A0A1E1L3M7_9HELO</name>
<dbReference type="AlphaFoldDB" id="A0A1E1L3M7"/>
<feature type="domain" description="NADP-dependent oxidoreductase" evidence="2">
    <location>
        <begin position="11"/>
        <end position="308"/>
    </location>
</feature>
<protein>
    <submittedName>
        <fullName evidence="3">Probable IN2-2 protein</fullName>
    </submittedName>
</protein>
<dbReference type="InterPro" id="IPR036812">
    <property type="entry name" value="NAD(P)_OxRdtase_dom_sf"/>
</dbReference>
<evidence type="ECO:0000313" key="3">
    <source>
        <dbReference type="EMBL" id="CZT05040.1"/>
    </source>
</evidence>
<reference evidence="4" key="1">
    <citation type="submission" date="2016-03" db="EMBL/GenBank/DDBJ databases">
        <authorList>
            <person name="Guldener U."/>
        </authorList>
    </citation>
    <scope>NUCLEOTIDE SEQUENCE [LARGE SCALE GENOMIC DNA]</scope>
    <source>
        <strain evidence="4">04CH-RAC-A.6.1</strain>
    </source>
</reference>
<gene>
    <name evidence="3" type="ORF">RAG0_11276</name>
</gene>